<reference evidence="4 6" key="2">
    <citation type="submission" date="2019-07" db="EMBL/GenBank/DDBJ databases">
        <title>Genomic Encyclopedia of Archaeal and Bacterial Type Strains, Phase II (KMG-II): from individual species to whole genera.</title>
        <authorList>
            <person name="Goeker M."/>
        </authorList>
    </citation>
    <scope>NUCLEOTIDE SEQUENCE [LARGE SCALE GENOMIC DNA]</scope>
    <source>
        <strain evidence="4 6">DSM 3754</strain>
    </source>
</reference>
<dbReference type="SMART" id="SM00849">
    <property type="entry name" value="Lactamase_B"/>
    <property type="match status" value="1"/>
</dbReference>
<evidence type="ECO:0000313" key="4">
    <source>
        <dbReference type="EMBL" id="TYO75559.1"/>
    </source>
</evidence>
<name>A0A4D6GSX6_HALS9</name>
<dbReference type="GeneID" id="39855040"/>
<dbReference type="Gene3D" id="2.60.40.1260">
    <property type="entry name" value="Lamin Tail domain"/>
    <property type="match status" value="1"/>
</dbReference>
<dbReference type="Pfam" id="PF00932">
    <property type="entry name" value="LTD"/>
    <property type="match status" value="1"/>
</dbReference>
<dbReference type="CDD" id="cd07731">
    <property type="entry name" value="ComA-like_MBL-fold"/>
    <property type="match status" value="1"/>
</dbReference>
<evidence type="ECO:0000259" key="2">
    <source>
        <dbReference type="PROSITE" id="PS51841"/>
    </source>
</evidence>
<dbReference type="Proteomes" id="UP000323075">
    <property type="component" value="Unassembled WGS sequence"/>
</dbReference>
<feature type="region of interest" description="Disordered" evidence="1">
    <location>
        <begin position="29"/>
        <end position="58"/>
    </location>
</feature>
<dbReference type="Proteomes" id="UP000296216">
    <property type="component" value="Chromosome"/>
</dbReference>
<proteinExistence type="predicted"/>
<reference evidence="3 5" key="1">
    <citation type="journal article" date="2019" name="Microbiol. Resour. Announc.">
        <title>The Genome Sequence of the Halobacterium salinarum Type Strain Is Closely Related to That of Laboratory Strains NRC-1 and R1.</title>
        <authorList>
            <person name="Pfeiffer F."/>
            <person name="Marchfelder A."/>
            <person name="Habermann B."/>
            <person name="Dyall-Smith M.L."/>
        </authorList>
    </citation>
    <scope>NUCLEOTIDE SEQUENCE [LARGE SCALE GENOMIC DNA]</scope>
    <source>
        <strain evidence="3">91-R6</strain>
        <strain evidence="5">ATCC 33171 / DSM 3754 / JCM 8978 / NBRC 102687 / NCIMB 764 / 91-R6</strain>
    </source>
</reference>
<sequence>MDRRRVIVVLGVVALVALAGCTGAVSDGAVAPSEQTDAPPDSQSASGSQPTVDSPNGTLSVHFLDVGQGSSVFVEGPTGETMLVDSGDWRDDGEDVLAYLDARGVERLDYLVTSHADADHIGGHAAVIEHFETESEGVGAVYDPGITASSQTYDNYLDAVEAHDVPLYETRAGDPIPMAGVDIEVLAPPRRHLAGGDRNENSVVLRLGFGNTTLLLPGDGEDESEAFLVDEYGDGLNATVLSAGHHGSASSSGATFLDAATPRVAVVSSAYDSQYGHPHEAVLSRLAERGVRTYWTATHGAVRVTSNGSAVTVATQRDAPTGPLALRDGAPSDAEPADDLAVRAVIPVAGPVADVPPTTTEQMDGSLSVVDVHEDAPGDDNENPNGEYVVFENDGAEPLNLGGWTVTDKAGHEYVFPTGLELGPGERVTLYTGTGTDTRTAVYWGLDRAVWNNAGAIVTVQDDDGSTVTREAY</sequence>
<protein>
    <submittedName>
        <fullName evidence="3">Beta-lactamase domain protein</fullName>
    </submittedName>
    <submittedName>
        <fullName evidence="4">Competence protein ComEC</fullName>
    </submittedName>
</protein>
<gene>
    <name evidence="4" type="ORF">APQ99_01882</name>
    <name evidence="3" type="ORF">HBSAL_05975</name>
</gene>
<dbReference type="InterPro" id="IPR036866">
    <property type="entry name" value="RibonucZ/Hydroxyglut_hydro"/>
</dbReference>
<evidence type="ECO:0000313" key="3">
    <source>
        <dbReference type="EMBL" id="QCC44859.1"/>
    </source>
</evidence>
<dbReference type="RefSeq" id="WP_136361334.1">
    <property type="nucleotide sequence ID" value="NZ_VRYN01000004.1"/>
</dbReference>
<accession>A0A4D6GSX6</accession>
<feature type="domain" description="LTD" evidence="2">
    <location>
        <begin position="355"/>
        <end position="473"/>
    </location>
</feature>
<feature type="compositionally biased region" description="Polar residues" evidence="1">
    <location>
        <begin position="33"/>
        <end position="58"/>
    </location>
</feature>
<dbReference type="PROSITE" id="PS51841">
    <property type="entry name" value="LTD"/>
    <property type="match status" value="1"/>
</dbReference>
<dbReference type="EMBL" id="VRYN01000004">
    <property type="protein sequence ID" value="TYO75559.1"/>
    <property type="molecule type" value="Genomic_DNA"/>
</dbReference>
<dbReference type="InterPro" id="IPR001279">
    <property type="entry name" value="Metallo-B-lactamas"/>
</dbReference>
<dbReference type="InterPro" id="IPR052159">
    <property type="entry name" value="Competence_DNA_uptake"/>
</dbReference>
<dbReference type="InterPro" id="IPR035681">
    <property type="entry name" value="ComA-like_MBL"/>
</dbReference>
<evidence type="ECO:0000313" key="5">
    <source>
        <dbReference type="Proteomes" id="UP000296216"/>
    </source>
</evidence>
<evidence type="ECO:0000313" key="6">
    <source>
        <dbReference type="Proteomes" id="UP000323075"/>
    </source>
</evidence>
<dbReference type="AlphaFoldDB" id="A0A4D6GSX6"/>
<organism evidence="3 5">
    <name type="scientific">Halobacterium salinarum (strain ATCC 33171 / DSM 3754 / JCM 8978 / NBRC 102687 / NCIMB 764 / 91-R6)</name>
    <dbReference type="NCBI Taxonomy" id="2597657"/>
    <lineage>
        <taxon>Archaea</taxon>
        <taxon>Methanobacteriati</taxon>
        <taxon>Methanobacteriota</taxon>
        <taxon>Stenosarchaea group</taxon>
        <taxon>Halobacteria</taxon>
        <taxon>Halobacteriales</taxon>
        <taxon>Halobacteriaceae</taxon>
        <taxon>Halobacterium</taxon>
    </lineage>
</organism>
<dbReference type="PANTHER" id="PTHR30619:SF1">
    <property type="entry name" value="RECOMBINATION PROTEIN 2"/>
    <property type="match status" value="1"/>
</dbReference>
<dbReference type="SUPFAM" id="SSF74853">
    <property type="entry name" value="Lamin A/C globular tail domain"/>
    <property type="match status" value="1"/>
</dbReference>
<reference evidence="3" key="3">
    <citation type="journal article" name="MicrobiologyOpen">
        <title>Whole-genome comparison between the type strain of Halobacterium salinarum (DSM 3754(T)) and the laboratory strains R1 and NRC-1.</title>
        <authorList>
            <person name="Pfeiffer F."/>
            <person name="Losensky G."/>
            <person name="Marchfelder A."/>
            <person name="Habermann B."/>
            <person name="Dyall-Smith M."/>
        </authorList>
    </citation>
    <scope>NUCLEOTIDE SEQUENCE</scope>
    <source>
        <strain evidence="3">91-R6</strain>
    </source>
</reference>
<evidence type="ECO:0000256" key="1">
    <source>
        <dbReference type="SAM" id="MobiDB-lite"/>
    </source>
</evidence>
<dbReference type="PANTHER" id="PTHR30619">
    <property type="entry name" value="DNA INTERNALIZATION/COMPETENCE PROTEIN COMEC/REC2"/>
    <property type="match status" value="1"/>
</dbReference>
<dbReference type="Pfam" id="PF00753">
    <property type="entry name" value="Lactamase_B"/>
    <property type="match status" value="1"/>
</dbReference>
<dbReference type="SUPFAM" id="SSF56281">
    <property type="entry name" value="Metallo-hydrolase/oxidoreductase"/>
    <property type="match status" value="1"/>
</dbReference>
<dbReference type="PROSITE" id="PS51257">
    <property type="entry name" value="PROKAR_LIPOPROTEIN"/>
    <property type="match status" value="1"/>
</dbReference>
<dbReference type="EMBL" id="CP038631">
    <property type="protein sequence ID" value="QCC44859.1"/>
    <property type="molecule type" value="Genomic_DNA"/>
</dbReference>
<dbReference type="Gene3D" id="3.60.15.10">
    <property type="entry name" value="Ribonuclease Z/Hydroxyacylglutathione hydrolase-like"/>
    <property type="match status" value="1"/>
</dbReference>
<dbReference type="InterPro" id="IPR001322">
    <property type="entry name" value="Lamin_tail_dom"/>
</dbReference>
<dbReference type="InterPro" id="IPR036415">
    <property type="entry name" value="Lamin_tail_dom_sf"/>
</dbReference>